<gene>
    <name evidence="2" type="ORF">D3874_27305</name>
</gene>
<evidence type="ECO:0000313" key="3">
    <source>
        <dbReference type="Proteomes" id="UP000284605"/>
    </source>
</evidence>
<feature type="transmembrane region" description="Helical" evidence="1">
    <location>
        <begin position="34"/>
        <end position="55"/>
    </location>
</feature>
<accession>A0A418VUJ6</accession>
<feature type="transmembrane region" description="Helical" evidence="1">
    <location>
        <begin position="99"/>
        <end position="123"/>
    </location>
</feature>
<dbReference type="RefSeq" id="WP_119782844.1">
    <property type="nucleotide sequence ID" value="NZ_QYUK01000016.1"/>
</dbReference>
<keyword evidence="1" id="KW-0812">Transmembrane</keyword>
<comment type="caution">
    <text evidence="2">The sequence shown here is derived from an EMBL/GenBank/DDBJ whole genome shotgun (WGS) entry which is preliminary data.</text>
</comment>
<dbReference type="Proteomes" id="UP000284605">
    <property type="component" value="Unassembled WGS sequence"/>
</dbReference>
<feature type="transmembrane region" description="Helical" evidence="1">
    <location>
        <begin position="62"/>
        <end position="87"/>
    </location>
</feature>
<protein>
    <submittedName>
        <fullName evidence="2">Uncharacterized protein</fullName>
    </submittedName>
</protein>
<evidence type="ECO:0000256" key="1">
    <source>
        <dbReference type="SAM" id="Phobius"/>
    </source>
</evidence>
<organism evidence="2 3">
    <name type="scientific">Oleomonas cavernae</name>
    <dbReference type="NCBI Taxonomy" id="2320859"/>
    <lineage>
        <taxon>Bacteria</taxon>
        <taxon>Pseudomonadati</taxon>
        <taxon>Pseudomonadota</taxon>
        <taxon>Alphaproteobacteria</taxon>
        <taxon>Acetobacterales</taxon>
        <taxon>Acetobacteraceae</taxon>
        <taxon>Oleomonas</taxon>
    </lineage>
</organism>
<keyword evidence="3" id="KW-1185">Reference proteome</keyword>
<proteinExistence type="predicted"/>
<keyword evidence="1" id="KW-0472">Membrane</keyword>
<dbReference type="EMBL" id="QYUK01000016">
    <property type="protein sequence ID" value="RJF80794.1"/>
    <property type="molecule type" value="Genomic_DNA"/>
</dbReference>
<sequence length="126" mass="13645">MMTWLTFVAAAAFLGVLTEIQAGALRLWIYTPRRMVVINVLVTVGLLFGTTAWLTSGISLPIQFLCGALLGIAYEALNFAGLNGWYFPNNKLWFLKGRAALTVGVGVAWGLYPVLTNLLVGVLKPS</sequence>
<dbReference type="AlphaFoldDB" id="A0A418VUJ6"/>
<keyword evidence="1" id="KW-1133">Transmembrane helix</keyword>
<evidence type="ECO:0000313" key="2">
    <source>
        <dbReference type="EMBL" id="RJF80794.1"/>
    </source>
</evidence>
<name>A0A418VUJ6_9PROT</name>
<reference evidence="2 3" key="1">
    <citation type="submission" date="2018-09" db="EMBL/GenBank/DDBJ databases">
        <authorList>
            <person name="Zhu H."/>
        </authorList>
    </citation>
    <scope>NUCLEOTIDE SEQUENCE [LARGE SCALE GENOMIC DNA]</scope>
    <source>
        <strain evidence="2 3">K1W22B-8</strain>
    </source>
</reference>